<dbReference type="EMBL" id="QQAY01000009">
    <property type="protein sequence ID" value="RDI41169.1"/>
    <property type="molecule type" value="Genomic_DNA"/>
</dbReference>
<evidence type="ECO:0000313" key="1">
    <source>
        <dbReference type="EMBL" id="RDI41169.1"/>
    </source>
</evidence>
<proteinExistence type="predicted"/>
<dbReference type="Proteomes" id="UP000255326">
    <property type="component" value="Unassembled WGS sequence"/>
</dbReference>
<dbReference type="RefSeq" id="WP_114746156.1">
    <property type="nucleotide sequence ID" value="NZ_QQAY01000009.1"/>
</dbReference>
<dbReference type="OrthoDB" id="2433584at2"/>
<dbReference type="AlphaFoldDB" id="A0A370GDK4"/>
<comment type="caution">
    <text evidence="1">The sequence shown here is derived from an EMBL/GenBank/DDBJ whole genome shotgun (WGS) entry which is preliminary data.</text>
</comment>
<dbReference type="InterPro" id="IPR024562">
    <property type="entry name" value="YqhG"/>
</dbReference>
<keyword evidence="2" id="KW-1185">Reference proteome</keyword>
<sequence length="260" mass="30275">MQQQEIHQFLEQYFLANKCELTGSGNGYLEVQLTIDMDKELMNRPFYWHYLEKTGGIPNPMKVSFITDPLAAPEGMKGENVHFGSPRLHQIFQSAKKLSKYVRLYEKQPAFQIRQTPLHPWLGVNMKVSFVCDRKKDVFRSFGLNLINGQLVEEFHEQVSQRPLTPKIPDFCFTLSPIIRPASGINRIQTYLENELSQLDESWGQAALKRWDEDLALLEHFYGDSIEKPESYYTEKEALKELYEPRITMEIINGGIFYLS</sequence>
<reference evidence="1 2" key="1">
    <citation type="submission" date="2018-07" db="EMBL/GenBank/DDBJ databases">
        <title>Genomic Encyclopedia of Type Strains, Phase IV (KMG-IV): sequencing the most valuable type-strain genomes for metagenomic binning, comparative biology and taxonomic classification.</title>
        <authorList>
            <person name="Goeker M."/>
        </authorList>
    </citation>
    <scope>NUCLEOTIDE SEQUENCE [LARGE SCALE GENOMIC DNA]</scope>
    <source>
        <strain evidence="1 2">DSM 25281</strain>
    </source>
</reference>
<organism evidence="1 2">
    <name type="scientific">Falsibacillus pallidus</name>
    <dbReference type="NCBI Taxonomy" id="493781"/>
    <lineage>
        <taxon>Bacteria</taxon>
        <taxon>Bacillati</taxon>
        <taxon>Bacillota</taxon>
        <taxon>Bacilli</taxon>
        <taxon>Bacillales</taxon>
        <taxon>Bacillaceae</taxon>
        <taxon>Falsibacillus</taxon>
    </lineage>
</organism>
<name>A0A370GDK4_9BACI</name>
<gene>
    <name evidence="1" type="ORF">DFR59_10913</name>
</gene>
<evidence type="ECO:0000313" key="2">
    <source>
        <dbReference type="Proteomes" id="UP000255326"/>
    </source>
</evidence>
<dbReference type="Pfam" id="PF11079">
    <property type="entry name" value="YqhG"/>
    <property type="match status" value="1"/>
</dbReference>
<accession>A0A370GDK4</accession>
<protein>
    <submittedName>
        <fullName evidence="1">Uncharacterized protein YqhG</fullName>
    </submittedName>
</protein>